<dbReference type="EnsemblMetazoa" id="G35029.9">
    <property type="protein sequence ID" value="G35029.9:cds"/>
    <property type="gene ID" value="G35029"/>
</dbReference>
<dbReference type="CDD" id="cd19756">
    <property type="entry name" value="Bbox2"/>
    <property type="match status" value="1"/>
</dbReference>
<dbReference type="PROSITE" id="PS50119">
    <property type="entry name" value="ZF_BBOX"/>
    <property type="match status" value="2"/>
</dbReference>
<protein>
    <recommendedName>
        <fullName evidence="2">B box-type domain-containing protein</fullName>
    </recommendedName>
</protein>
<keyword evidence="1" id="KW-0863">Zinc-finger</keyword>
<name>A0A8W8MMC2_MAGGI</name>
<dbReference type="EnsemblMetazoa" id="G35029.14">
    <property type="protein sequence ID" value="G35029.14:cds"/>
    <property type="gene ID" value="G35029"/>
</dbReference>
<dbReference type="SUPFAM" id="SSF58113">
    <property type="entry name" value="Apolipoprotein A-I"/>
    <property type="match status" value="1"/>
</dbReference>
<keyword evidence="1" id="KW-0479">Metal-binding</keyword>
<keyword evidence="1" id="KW-0862">Zinc</keyword>
<dbReference type="PANTHER" id="PTHR25462:SF296">
    <property type="entry name" value="MEIOTIC P26, ISOFORM F"/>
    <property type="match status" value="1"/>
</dbReference>
<dbReference type="InterPro" id="IPR047153">
    <property type="entry name" value="TRIM45/56/19-like"/>
</dbReference>
<dbReference type="InterPro" id="IPR000315">
    <property type="entry name" value="Znf_B-box"/>
</dbReference>
<evidence type="ECO:0000313" key="3">
    <source>
        <dbReference type="EnsemblMetazoa" id="G35029.9:cds"/>
    </source>
</evidence>
<dbReference type="Gene3D" id="2.120.10.30">
    <property type="entry name" value="TolB, C-terminal domain"/>
    <property type="match status" value="1"/>
</dbReference>
<dbReference type="AlphaFoldDB" id="A0A8W8MMC2"/>
<dbReference type="PANTHER" id="PTHR25462">
    <property type="entry name" value="BONUS, ISOFORM C-RELATED"/>
    <property type="match status" value="1"/>
</dbReference>
<organism evidence="3 4">
    <name type="scientific">Magallana gigas</name>
    <name type="common">Pacific oyster</name>
    <name type="synonym">Crassostrea gigas</name>
    <dbReference type="NCBI Taxonomy" id="29159"/>
    <lineage>
        <taxon>Eukaryota</taxon>
        <taxon>Metazoa</taxon>
        <taxon>Spiralia</taxon>
        <taxon>Lophotrochozoa</taxon>
        <taxon>Mollusca</taxon>
        <taxon>Bivalvia</taxon>
        <taxon>Autobranchia</taxon>
        <taxon>Pteriomorphia</taxon>
        <taxon>Ostreida</taxon>
        <taxon>Ostreoidea</taxon>
        <taxon>Ostreidae</taxon>
        <taxon>Magallana</taxon>
    </lineage>
</organism>
<dbReference type="GO" id="GO:0061630">
    <property type="term" value="F:ubiquitin protein ligase activity"/>
    <property type="evidence" value="ECO:0007669"/>
    <property type="project" value="TreeGrafter"/>
</dbReference>
<dbReference type="EnsemblMetazoa" id="G35029.8">
    <property type="protein sequence ID" value="G35029.8:cds"/>
    <property type="gene ID" value="G35029"/>
</dbReference>
<evidence type="ECO:0000256" key="1">
    <source>
        <dbReference type="PROSITE-ProRule" id="PRU00024"/>
    </source>
</evidence>
<dbReference type="GO" id="GO:0008270">
    <property type="term" value="F:zinc ion binding"/>
    <property type="evidence" value="ECO:0007669"/>
    <property type="project" value="UniProtKB-KW"/>
</dbReference>
<reference evidence="3" key="1">
    <citation type="submission" date="2022-08" db="UniProtKB">
        <authorList>
            <consortium name="EnsemblMetazoa"/>
        </authorList>
    </citation>
    <scope>IDENTIFICATION</scope>
    <source>
        <strain evidence="3">05x7-T-G4-1.051#20</strain>
    </source>
</reference>
<dbReference type="SMART" id="SM00336">
    <property type="entry name" value="BBOX"/>
    <property type="match status" value="2"/>
</dbReference>
<dbReference type="CDD" id="cd19814">
    <property type="entry name" value="Bbox1_RNF207-like"/>
    <property type="match status" value="1"/>
</dbReference>
<feature type="domain" description="B box-type" evidence="2">
    <location>
        <begin position="70"/>
        <end position="112"/>
    </location>
</feature>
<evidence type="ECO:0000313" key="4">
    <source>
        <dbReference type="Proteomes" id="UP000005408"/>
    </source>
</evidence>
<accession>A0A8W8MMC2</accession>
<dbReference type="Proteomes" id="UP000005408">
    <property type="component" value="Unassembled WGS sequence"/>
</dbReference>
<dbReference type="SUPFAM" id="SSF57845">
    <property type="entry name" value="B-box zinc-binding domain"/>
    <property type="match status" value="1"/>
</dbReference>
<keyword evidence="4" id="KW-1185">Reference proteome</keyword>
<sequence length="584" mass="66682">DQTMAFSESQIPPDAQHYLVCGTEDCEKNCQFYCNDCHQPMCEQCRDEHQKNKKTKNHEVVPYKQRKRPLPVEKCKIHPTRHIELLCEECQIPICSKCTATKEHRGHAFTDLEYVFDEKVSLKCHEEIAKIRNYFDPISQDLKKEIAGDVTEIKKIMEDIRTSMKAEAESVKKIVDTITSEKIEQVNKIEQSLLQTLNNQNQQIDDYINSLNDLIKRFYGYLSPSNIEQLTFALKSENFIIRPIPETSKPVPPIFTVGQYSKEDVAKLLGKITVPNTKPENRKIKFMETASTQLKPTGKRRKQDREKSDMKQTLCLSSSVTKVREYTVPGVDNVYHISLGKSGRFWVSDGDGNLVQTDLQGKQLQKIQTSGRIEGYHTVTQDKDLIYTDIHNKVINRITPDNTITEFIKTGDWIPLSIHSSHINGDILVGMVKKREAKVTRYNKTGTEIQNIQRDNKGQTLYGLPRYITENINGDVCVSDYSKHAVVVVDKSGQHRFSYTGQGSEFRPYGICTDVLGHILVCDTRIIGNSDTVHLLDQDGHFLSLLLTSQQGVDDPRSVCVDDENNLWVGQLNTNTVTVYKYLQ</sequence>
<dbReference type="SUPFAM" id="SSF63829">
    <property type="entry name" value="Calcium-dependent phosphotriesterase"/>
    <property type="match status" value="1"/>
</dbReference>
<evidence type="ECO:0000259" key="2">
    <source>
        <dbReference type="PROSITE" id="PS50119"/>
    </source>
</evidence>
<feature type="domain" description="B box-type" evidence="2">
    <location>
        <begin position="16"/>
        <end position="63"/>
    </location>
</feature>
<dbReference type="Pfam" id="PF00643">
    <property type="entry name" value="zf-B_box"/>
    <property type="match status" value="1"/>
</dbReference>
<dbReference type="InterPro" id="IPR011042">
    <property type="entry name" value="6-blade_b-propeller_TolB-like"/>
</dbReference>
<dbReference type="Gene3D" id="3.30.160.60">
    <property type="entry name" value="Classic Zinc Finger"/>
    <property type="match status" value="1"/>
</dbReference>
<proteinExistence type="predicted"/>